<keyword evidence="3" id="KW-1185">Reference proteome</keyword>
<dbReference type="Proteomes" id="UP000037035">
    <property type="component" value="Unassembled WGS sequence"/>
</dbReference>
<dbReference type="EMBL" id="LAVV01013660">
    <property type="protein sequence ID" value="KNZ45414.1"/>
    <property type="molecule type" value="Genomic_DNA"/>
</dbReference>
<reference evidence="2 3" key="1">
    <citation type="submission" date="2015-08" db="EMBL/GenBank/DDBJ databases">
        <title>Next Generation Sequencing and Analysis of the Genome of Puccinia sorghi L Schw, the Causal Agent of Maize Common Rust.</title>
        <authorList>
            <person name="Rochi L."/>
            <person name="Burguener G."/>
            <person name="Darino M."/>
            <person name="Turjanski A."/>
            <person name="Kreff E."/>
            <person name="Dieguez M.J."/>
            <person name="Sacco F."/>
        </authorList>
    </citation>
    <scope>NUCLEOTIDE SEQUENCE [LARGE SCALE GENOMIC DNA]</scope>
    <source>
        <strain evidence="2 3">RO10H11247</strain>
    </source>
</reference>
<organism evidence="2 3">
    <name type="scientific">Puccinia sorghi</name>
    <dbReference type="NCBI Taxonomy" id="27349"/>
    <lineage>
        <taxon>Eukaryota</taxon>
        <taxon>Fungi</taxon>
        <taxon>Dikarya</taxon>
        <taxon>Basidiomycota</taxon>
        <taxon>Pucciniomycotina</taxon>
        <taxon>Pucciniomycetes</taxon>
        <taxon>Pucciniales</taxon>
        <taxon>Pucciniaceae</taxon>
        <taxon>Puccinia</taxon>
    </lineage>
</organism>
<dbReference type="AlphaFoldDB" id="A0A0L6UA47"/>
<feature type="transmembrane region" description="Helical" evidence="1">
    <location>
        <begin position="21"/>
        <end position="37"/>
    </location>
</feature>
<protein>
    <submittedName>
        <fullName evidence="2">Uncharacterized protein</fullName>
    </submittedName>
</protein>
<accession>A0A0L6UA47</accession>
<evidence type="ECO:0000256" key="1">
    <source>
        <dbReference type="SAM" id="Phobius"/>
    </source>
</evidence>
<sequence>MSLTSSFWSPHHPLSHEVVDTLYTLNIIISSLSYTIWPSSFFFSSIPHQLHISKNHLYIHDFFSALSFISTLYIFIICFSLRKHLIHLFNLIFFFPHCVLKKLDISPFNANFFSTKKNLLDMFALCDTTVNKSKVVEGSAWVDMGKEGLVKCVAGPRDLVSFSSGVDKQLFKGPEVHDYYQYIYIYSIISSGFSDLGATFCDVIMGADFVKMFIISFKDFHSITDSVFAIMDGQHCLSHRHRPYVKQLIIPLAFILHFHSSTKATKNTTIPPQQLIAYILDLNPIISIGPKPCIHAARKECDVLIPAHNTMSAYLMPRKVPSSYRRRKRVQ</sequence>
<keyword evidence="1" id="KW-0812">Transmembrane</keyword>
<feature type="transmembrane region" description="Helical" evidence="1">
    <location>
        <begin position="57"/>
        <end position="81"/>
    </location>
</feature>
<evidence type="ECO:0000313" key="2">
    <source>
        <dbReference type="EMBL" id="KNZ45414.1"/>
    </source>
</evidence>
<proteinExistence type="predicted"/>
<gene>
    <name evidence="2" type="ORF">VP01_814g1</name>
</gene>
<keyword evidence="1" id="KW-1133">Transmembrane helix</keyword>
<name>A0A0L6UA47_9BASI</name>
<comment type="caution">
    <text evidence="2">The sequence shown here is derived from an EMBL/GenBank/DDBJ whole genome shotgun (WGS) entry which is preliminary data.</text>
</comment>
<keyword evidence="1" id="KW-0472">Membrane</keyword>
<dbReference type="VEuPathDB" id="FungiDB:VP01_814g1"/>
<evidence type="ECO:0000313" key="3">
    <source>
        <dbReference type="Proteomes" id="UP000037035"/>
    </source>
</evidence>